<sequence length="493" mass="54914">MHIKTTQITKIIGSTFLLSIFAQLLGLVRNILLAKEFGIGGVMNAFLLANTYTNLVSNITVSAIAVVIIPYLIQEGENGGREDTLQTYMATMCLFTAFLCLGIGIIGYFIFPLISENANLAIRLMLLLMIIPFFRTGSAFLGALRNFKKDFITSKIALLVMAIINVSYLLLASSPTISGIALVLSGSYGAEYVILKLKNRSYHCALKWEWREPAFQKLVRQSAPLMVTEGAFQLSVLLTSSIMGWLSVAYLPAMNYVNILVSIVQALLLLNILTVLFPKISWLFSTDTKAAKEALLHYMSWTNMIVIWVVAIFIAIGDKIIEMLFQHGAFTTANTQMVYAFLIVTVLALPGLVIRDFLYRAFYALGNTKNPSFISLSAIVGVIVMLLVLLPLQNVYLLLSIPVITTYCSSIWAYKKLQGLIGKIDVSHKLLKQHGIMVIQAFMMGWILYLIKSELSFNVYINVLILLVLGMIIYVCGLLVATRIRRCSAWMKF</sequence>
<evidence type="ECO:0000256" key="1">
    <source>
        <dbReference type="ARBA" id="ARBA00004651"/>
    </source>
</evidence>
<evidence type="ECO:0000313" key="9">
    <source>
        <dbReference type="EMBL" id="AQY49727.1"/>
    </source>
</evidence>
<dbReference type="GO" id="GO:0034204">
    <property type="term" value="P:lipid translocation"/>
    <property type="evidence" value="ECO:0007669"/>
    <property type="project" value="TreeGrafter"/>
</dbReference>
<feature type="transmembrane region" description="Helical" evidence="8">
    <location>
        <begin position="94"/>
        <end position="114"/>
    </location>
</feature>
<evidence type="ECO:0000256" key="7">
    <source>
        <dbReference type="ARBA" id="ARBA00023136"/>
    </source>
</evidence>
<dbReference type="KEGG" id="lwi:UE46_00710"/>
<dbReference type="EMBL" id="CP011102">
    <property type="protein sequence ID" value="AQY49727.1"/>
    <property type="molecule type" value="Genomic_DNA"/>
</dbReference>
<keyword evidence="7 8" id="KW-0472">Membrane</keyword>
<feature type="transmembrane region" description="Helical" evidence="8">
    <location>
        <begin position="256"/>
        <end position="277"/>
    </location>
</feature>
<evidence type="ECO:0000256" key="5">
    <source>
        <dbReference type="ARBA" id="ARBA00022984"/>
    </source>
</evidence>
<feature type="transmembrane region" description="Helical" evidence="8">
    <location>
        <begin position="120"/>
        <end position="144"/>
    </location>
</feature>
<feature type="transmembrane region" description="Helical" evidence="8">
    <location>
        <begin position="151"/>
        <end position="171"/>
    </location>
</feature>
<dbReference type="GO" id="GO:0005886">
    <property type="term" value="C:plasma membrane"/>
    <property type="evidence" value="ECO:0007669"/>
    <property type="project" value="UniProtKB-SubCell"/>
</dbReference>
<feature type="transmembrane region" description="Helical" evidence="8">
    <location>
        <begin position="337"/>
        <end position="358"/>
    </location>
</feature>
<keyword evidence="2" id="KW-1003">Cell membrane</keyword>
<evidence type="ECO:0000256" key="8">
    <source>
        <dbReference type="SAM" id="Phobius"/>
    </source>
</evidence>
<name>A0A1S7FQQ6_9LIST</name>
<feature type="transmembrane region" description="Helical" evidence="8">
    <location>
        <begin position="370"/>
        <end position="389"/>
    </location>
</feature>
<feature type="transmembrane region" description="Helical" evidence="8">
    <location>
        <begin position="457"/>
        <end position="481"/>
    </location>
</feature>
<organism evidence="9 10">
    <name type="scientific">Listeria weihenstephanensis</name>
    <dbReference type="NCBI Taxonomy" id="1006155"/>
    <lineage>
        <taxon>Bacteria</taxon>
        <taxon>Bacillati</taxon>
        <taxon>Bacillota</taxon>
        <taxon>Bacilli</taxon>
        <taxon>Bacillales</taxon>
        <taxon>Listeriaceae</taxon>
        <taxon>Listeria</taxon>
    </lineage>
</organism>
<dbReference type="InterPro" id="IPR051050">
    <property type="entry name" value="Lipid_II_flippase_MurJ/MviN"/>
</dbReference>
<keyword evidence="5" id="KW-0573">Peptidoglycan synthesis</keyword>
<feature type="transmembrane region" description="Helical" evidence="8">
    <location>
        <begin position="12"/>
        <end position="32"/>
    </location>
</feature>
<feature type="transmembrane region" description="Helical" evidence="8">
    <location>
        <begin position="435"/>
        <end position="451"/>
    </location>
</feature>
<evidence type="ECO:0000256" key="4">
    <source>
        <dbReference type="ARBA" id="ARBA00022960"/>
    </source>
</evidence>
<dbReference type="Proteomes" id="UP000223060">
    <property type="component" value="Chromosome"/>
</dbReference>
<reference evidence="10" key="1">
    <citation type="submission" date="2015-03" db="EMBL/GenBank/DDBJ databases">
        <authorList>
            <person name="Ferrari E."/>
            <person name="Walter M.C."/>
            <person name="Huptas C."/>
            <person name="Scherer S."/>
            <person name="Mueller-Herbst S."/>
        </authorList>
    </citation>
    <scope>NUCLEOTIDE SEQUENCE [LARGE SCALE GENOMIC DNA]</scope>
    <source>
        <strain evidence="10">LWP01</strain>
    </source>
</reference>
<dbReference type="Pfam" id="PF03023">
    <property type="entry name" value="MurJ"/>
    <property type="match status" value="1"/>
</dbReference>
<dbReference type="GO" id="GO:0009252">
    <property type="term" value="P:peptidoglycan biosynthetic process"/>
    <property type="evidence" value="ECO:0007669"/>
    <property type="project" value="UniProtKB-KW"/>
</dbReference>
<protein>
    <recommendedName>
        <fullName evidence="11">Teichoic acid/polysaccharide export protein</fullName>
    </recommendedName>
</protein>
<evidence type="ECO:0000256" key="6">
    <source>
        <dbReference type="ARBA" id="ARBA00022989"/>
    </source>
</evidence>
<evidence type="ECO:0000256" key="2">
    <source>
        <dbReference type="ARBA" id="ARBA00022475"/>
    </source>
</evidence>
<evidence type="ECO:0000313" key="10">
    <source>
        <dbReference type="Proteomes" id="UP000223060"/>
    </source>
</evidence>
<feature type="transmembrane region" description="Helical" evidence="8">
    <location>
        <begin position="52"/>
        <end position="73"/>
    </location>
</feature>
<dbReference type="GO" id="GO:0008360">
    <property type="term" value="P:regulation of cell shape"/>
    <property type="evidence" value="ECO:0007669"/>
    <property type="project" value="UniProtKB-KW"/>
</dbReference>
<feature type="transmembrane region" description="Helical" evidence="8">
    <location>
        <begin position="177"/>
        <end position="195"/>
    </location>
</feature>
<feature type="transmembrane region" description="Helical" evidence="8">
    <location>
        <begin position="395"/>
        <end position="414"/>
    </location>
</feature>
<dbReference type="GO" id="GO:0015648">
    <property type="term" value="F:lipid-linked peptidoglycan transporter activity"/>
    <property type="evidence" value="ECO:0007669"/>
    <property type="project" value="TreeGrafter"/>
</dbReference>
<keyword evidence="3 8" id="KW-0812">Transmembrane</keyword>
<keyword evidence="6 8" id="KW-1133">Transmembrane helix</keyword>
<keyword evidence="4" id="KW-0133">Cell shape</keyword>
<comment type="subcellular location">
    <subcellularLocation>
        <location evidence="1">Cell membrane</location>
        <topology evidence="1">Multi-pass membrane protein</topology>
    </subcellularLocation>
</comment>
<dbReference type="PANTHER" id="PTHR47019:SF1">
    <property type="entry name" value="LIPID II FLIPPASE MURJ"/>
    <property type="match status" value="1"/>
</dbReference>
<keyword evidence="10" id="KW-1185">Reference proteome</keyword>
<evidence type="ECO:0008006" key="11">
    <source>
        <dbReference type="Google" id="ProtNLM"/>
    </source>
</evidence>
<proteinExistence type="predicted"/>
<feature type="transmembrane region" description="Helical" evidence="8">
    <location>
        <begin position="230"/>
        <end position="250"/>
    </location>
</feature>
<accession>A0A1S7FQQ6</accession>
<dbReference type="RefSeq" id="WP_118907335.1">
    <property type="nucleotide sequence ID" value="NZ_CP011102.1"/>
</dbReference>
<feature type="transmembrane region" description="Helical" evidence="8">
    <location>
        <begin position="298"/>
        <end position="317"/>
    </location>
</feature>
<dbReference type="PANTHER" id="PTHR47019">
    <property type="entry name" value="LIPID II FLIPPASE MURJ"/>
    <property type="match status" value="1"/>
</dbReference>
<dbReference type="AlphaFoldDB" id="A0A1S7FQQ6"/>
<gene>
    <name evidence="9" type="ORF">UE46_00710</name>
</gene>
<dbReference type="InterPro" id="IPR004268">
    <property type="entry name" value="MurJ"/>
</dbReference>
<evidence type="ECO:0000256" key="3">
    <source>
        <dbReference type="ARBA" id="ARBA00022692"/>
    </source>
</evidence>